<dbReference type="SUPFAM" id="SSF56300">
    <property type="entry name" value="Metallo-dependent phosphatases"/>
    <property type="match status" value="1"/>
</dbReference>
<dbReference type="PANTHER" id="PTHR42850">
    <property type="entry name" value="METALLOPHOSPHOESTERASE"/>
    <property type="match status" value="1"/>
</dbReference>
<organism evidence="3 4">
    <name type="scientific">Alicyclobacillus fastidiosus</name>
    <dbReference type="NCBI Taxonomy" id="392011"/>
    <lineage>
        <taxon>Bacteria</taxon>
        <taxon>Bacillati</taxon>
        <taxon>Bacillota</taxon>
        <taxon>Bacilli</taxon>
        <taxon>Bacillales</taxon>
        <taxon>Alicyclobacillaceae</taxon>
        <taxon>Alicyclobacillus</taxon>
    </lineage>
</organism>
<proteinExistence type="inferred from homology"/>
<evidence type="ECO:0000313" key="4">
    <source>
        <dbReference type="Proteomes" id="UP001579974"/>
    </source>
</evidence>
<dbReference type="InterPro" id="IPR050126">
    <property type="entry name" value="Ap4A_hydrolase"/>
</dbReference>
<protein>
    <submittedName>
        <fullName evidence="3">Metallophosphoesterase family protein</fullName>
    </submittedName>
</protein>
<dbReference type="EMBL" id="JBDXSU010000013">
    <property type="protein sequence ID" value="MFB5191660.1"/>
    <property type="molecule type" value="Genomic_DNA"/>
</dbReference>
<comment type="similarity">
    <text evidence="1">Belongs to the metallophosphoesterase superfamily. YfcE family.</text>
</comment>
<dbReference type="InterPro" id="IPR029052">
    <property type="entry name" value="Metallo-depent_PP-like"/>
</dbReference>
<gene>
    <name evidence="3" type="ORF">KKP3000_000436</name>
</gene>
<dbReference type="Gene3D" id="3.60.21.10">
    <property type="match status" value="1"/>
</dbReference>
<dbReference type="RefSeq" id="WP_275474199.1">
    <property type="nucleotide sequence ID" value="NZ_CP162940.1"/>
</dbReference>
<accession>A0ABV5AHA9</accession>
<dbReference type="InterPro" id="IPR024654">
    <property type="entry name" value="Calcineurin-like_PHP_lpxH"/>
</dbReference>
<evidence type="ECO:0000259" key="2">
    <source>
        <dbReference type="Pfam" id="PF12850"/>
    </source>
</evidence>
<feature type="domain" description="Calcineurin-like phosphoesterase" evidence="2">
    <location>
        <begin position="1"/>
        <end position="197"/>
    </location>
</feature>
<dbReference type="Proteomes" id="UP001579974">
    <property type="component" value="Unassembled WGS sequence"/>
</dbReference>
<name>A0ABV5AHA9_9BACL</name>
<dbReference type="PIRSF" id="PIRSF000883">
    <property type="entry name" value="Pesterase_MJ0912"/>
    <property type="match status" value="1"/>
</dbReference>
<comment type="caution">
    <text evidence="3">The sequence shown here is derived from an EMBL/GenBank/DDBJ whole genome shotgun (WGS) entry which is preliminary data.</text>
</comment>
<keyword evidence="4" id="KW-1185">Reference proteome</keyword>
<dbReference type="Pfam" id="PF12850">
    <property type="entry name" value="Metallophos_2"/>
    <property type="match status" value="1"/>
</dbReference>
<reference evidence="3 4" key="1">
    <citation type="journal article" date="2024" name="Int. J. Mol. Sci.">
        <title>Exploration of Alicyclobacillus spp. Genome in Search of Antibiotic Resistance.</title>
        <authorList>
            <person name="Bucka-Kolendo J."/>
            <person name="Kiousi D.E."/>
            <person name="Dekowska A."/>
            <person name="Mikolajczuk-Szczyrba A."/>
            <person name="Karadedos D.M."/>
            <person name="Michael P."/>
            <person name="Galanis A."/>
            <person name="Sokolowska B."/>
        </authorList>
    </citation>
    <scope>NUCLEOTIDE SEQUENCE [LARGE SCALE GENOMIC DNA]</scope>
    <source>
        <strain evidence="3 4">KKP 3000</strain>
    </source>
</reference>
<dbReference type="PANTHER" id="PTHR42850:SF2">
    <property type="entry name" value="BLL5683 PROTEIN"/>
    <property type="match status" value="1"/>
</dbReference>
<evidence type="ECO:0000313" key="3">
    <source>
        <dbReference type="EMBL" id="MFB5191660.1"/>
    </source>
</evidence>
<sequence>MRVAFISDIHGNAVALRAVLDDIRSTGCDKVYVLGDICYRGPDPKACLEMVQDAAFDVLKGNADEWVVTGIQPGQVPEDRFVMMSAERQFTVSELTTGDIEYLDRLPMTLCDRSDGIEWFAFHATPHDLFPVLEETADEQAVKREVFAAHDANVFLYGHIHLPYVRQIGERTLLNLGSVGLPFDGVPQASYAVVDFHRARVDINLRRVPYDVDAAVRRLQEVDYPNVPYLTRLLREARP</sequence>
<evidence type="ECO:0000256" key="1">
    <source>
        <dbReference type="ARBA" id="ARBA00008950"/>
    </source>
</evidence>
<dbReference type="InterPro" id="IPR011152">
    <property type="entry name" value="Pesterase_MJ0912"/>
</dbReference>